<sequence length="235" mass="25596">MTQRNSAPRIGPADPGSWSTRLWTEIEPTFESITAHPFVTGLTDGSLPADAFAQYVAQDVHYLRAYARALSVVGAKAPTLTETAMFARHAAEVFDVELALHGELLPALGLSIEAVDAAPVTPTTQAYTSYLLATAYGGTFAEGLAAVLPCYWIYAEVGVRLLDKGSTDARYQLWIDSYAGEDFVATVTEVLGVTDRTGQELTPADEAVARAHFVTTSRYEWMFFDAAHRREAWPV</sequence>
<dbReference type="GO" id="GO:0009229">
    <property type="term" value="P:thiamine diphosphate biosynthetic process"/>
    <property type="evidence" value="ECO:0007669"/>
    <property type="project" value="UniProtKB-UniPathway"/>
</dbReference>
<evidence type="ECO:0000313" key="4">
    <source>
        <dbReference type="EMBL" id="CAA0119636.1"/>
    </source>
</evidence>
<evidence type="ECO:0000256" key="1">
    <source>
        <dbReference type="ARBA" id="ARBA00004948"/>
    </source>
</evidence>
<organism evidence="4 5">
    <name type="scientific">Mycolicibacterium vanbaalenii</name>
    <name type="common">Mycobacterium vanbaalenii</name>
    <dbReference type="NCBI Taxonomy" id="110539"/>
    <lineage>
        <taxon>Bacteria</taxon>
        <taxon>Bacillati</taxon>
        <taxon>Actinomycetota</taxon>
        <taxon>Actinomycetes</taxon>
        <taxon>Mycobacteriales</taxon>
        <taxon>Mycobacteriaceae</taxon>
        <taxon>Mycolicibacterium</taxon>
    </lineage>
</organism>
<dbReference type="EMBL" id="CACSIP010000017">
    <property type="protein sequence ID" value="CAA0119636.1"/>
    <property type="molecule type" value="Genomic_DNA"/>
</dbReference>
<dbReference type="InterPro" id="IPR027574">
    <property type="entry name" value="Thiaminase_II"/>
</dbReference>
<reference evidence="4 5" key="1">
    <citation type="submission" date="2019-11" db="EMBL/GenBank/DDBJ databases">
        <authorList>
            <person name="Holert J."/>
        </authorList>
    </citation>
    <scope>NUCLEOTIDE SEQUENCE [LARGE SCALE GENOMIC DNA]</scope>
    <source>
        <strain evidence="4">BC8_1</strain>
    </source>
</reference>
<dbReference type="InterPro" id="IPR016084">
    <property type="entry name" value="Haem_Oase-like_multi-hlx"/>
</dbReference>
<comment type="similarity">
    <text evidence="2">Belongs to the TenA family.</text>
</comment>
<feature type="domain" description="Thiaminase-2/PQQC" evidence="3">
    <location>
        <begin position="24"/>
        <end position="228"/>
    </location>
</feature>
<dbReference type="EC" id="3.5.99.2" evidence="2"/>
<dbReference type="GO" id="GO:0009228">
    <property type="term" value="P:thiamine biosynthetic process"/>
    <property type="evidence" value="ECO:0007669"/>
    <property type="project" value="UniProtKB-KW"/>
</dbReference>
<keyword evidence="5" id="KW-1185">Reference proteome</keyword>
<dbReference type="SUPFAM" id="SSF48613">
    <property type="entry name" value="Heme oxygenase-like"/>
    <property type="match status" value="1"/>
</dbReference>
<comment type="catalytic activity">
    <reaction evidence="2">
        <text>thiamine + H2O = 5-(2-hydroxyethyl)-4-methylthiazole + 4-amino-5-hydroxymethyl-2-methylpyrimidine + H(+)</text>
        <dbReference type="Rhea" id="RHEA:17509"/>
        <dbReference type="ChEBI" id="CHEBI:15377"/>
        <dbReference type="ChEBI" id="CHEBI:15378"/>
        <dbReference type="ChEBI" id="CHEBI:16892"/>
        <dbReference type="ChEBI" id="CHEBI:17957"/>
        <dbReference type="ChEBI" id="CHEBI:18385"/>
        <dbReference type="EC" id="3.5.99.2"/>
    </reaction>
</comment>
<dbReference type="PANTHER" id="PTHR43198:SF2">
    <property type="entry name" value="SI:CH1073-67J19.1-RELATED"/>
    <property type="match status" value="1"/>
</dbReference>
<keyword evidence="2 4" id="KW-0378">Hydrolase</keyword>
<dbReference type="Gene3D" id="1.20.910.10">
    <property type="entry name" value="Heme oxygenase-like"/>
    <property type="match status" value="1"/>
</dbReference>
<accession>A0A5S9QL56</accession>
<comment type="pathway">
    <text evidence="1 2">Cofactor biosynthesis; thiamine diphosphate biosynthesis.</text>
</comment>
<evidence type="ECO:0000259" key="3">
    <source>
        <dbReference type="Pfam" id="PF03070"/>
    </source>
</evidence>
<dbReference type="InterPro" id="IPR004305">
    <property type="entry name" value="Thiaminase-2/PQQC"/>
</dbReference>
<dbReference type="CDD" id="cd19365">
    <property type="entry name" value="TenA_C-like"/>
    <property type="match status" value="1"/>
</dbReference>
<comment type="function">
    <text evidence="2">Catalyzes an amino-pyrimidine hydrolysis reaction at the C5' of the pyrimidine moiety of thiamine compounds, a reaction that is part of a thiamine salvage pathway.</text>
</comment>
<dbReference type="Proteomes" id="UP000430146">
    <property type="component" value="Unassembled WGS sequence"/>
</dbReference>
<gene>
    <name evidence="4" type="primary">tenA</name>
    <name evidence="4" type="ORF">AELLOGFF_04162</name>
</gene>
<dbReference type="Pfam" id="PF03070">
    <property type="entry name" value="TENA_THI-4"/>
    <property type="match status" value="1"/>
</dbReference>
<dbReference type="RefSeq" id="WP_200845963.1">
    <property type="nucleotide sequence ID" value="NZ_CACSIP010000017.1"/>
</dbReference>
<keyword evidence="2" id="KW-0784">Thiamine biosynthesis</keyword>
<dbReference type="NCBIfam" id="TIGR04306">
    <property type="entry name" value="salvage_TenA"/>
    <property type="match status" value="1"/>
</dbReference>
<protein>
    <recommendedName>
        <fullName evidence="2">Aminopyrimidine aminohydrolase</fullName>
        <ecNumber evidence="2">3.5.99.2</ecNumber>
    </recommendedName>
</protein>
<dbReference type="InterPro" id="IPR050967">
    <property type="entry name" value="Thiamine_Salvage_TenA"/>
</dbReference>
<evidence type="ECO:0000313" key="5">
    <source>
        <dbReference type="Proteomes" id="UP000430146"/>
    </source>
</evidence>
<dbReference type="UniPathway" id="UPA00060"/>
<evidence type="ECO:0000256" key="2">
    <source>
        <dbReference type="RuleBase" id="RU363093"/>
    </source>
</evidence>
<name>A0A5S9QL56_MYCVN</name>
<dbReference type="GO" id="GO:0005829">
    <property type="term" value="C:cytosol"/>
    <property type="evidence" value="ECO:0007669"/>
    <property type="project" value="TreeGrafter"/>
</dbReference>
<comment type="catalytic activity">
    <reaction evidence="2">
        <text>4-amino-5-aminomethyl-2-methylpyrimidine + H2O = 4-amino-5-hydroxymethyl-2-methylpyrimidine + NH4(+)</text>
        <dbReference type="Rhea" id="RHEA:31799"/>
        <dbReference type="ChEBI" id="CHEBI:15377"/>
        <dbReference type="ChEBI" id="CHEBI:16892"/>
        <dbReference type="ChEBI" id="CHEBI:28938"/>
        <dbReference type="ChEBI" id="CHEBI:63416"/>
        <dbReference type="EC" id="3.5.99.2"/>
    </reaction>
</comment>
<proteinExistence type="inferred from homology"/>
<dbReference type="PANTHER" id="PTHR43198">
    <property type="entry name" value="BIFUNCTIONAL TH2 PROTEIN"/>
    <property type="match status" value="1"/>
</dbReference>
<dbReference type="AlphaFoldDB" id="A0A5S9QL56"/>
<dbReference type="GO" id="GO:0050334">
    <property type="term" value="F:thiaminase activity"/>
    <property type="evidence" value="ECO:0007669"/>
    <property type="project" value="UniProtKB-EC"/>
</dbReference>